<dbReference type="InterPro" id="IPR015424">
    <property type="entry name" value="PyrdxlP-dep_Trfase"/>
</dbReference>
<evidence type="ECO:0000256" key="1">
    <source>
        <dbReference type="ARBA" id="ARBA00023002"/>
    </source>
</evidence>
<keyword evidence="1" id="KW-0560">Oxidoreductase</keyword>
<dbReference type="GO" id="GO:0005829">
    <property type="term" value="C:cytosol"/>
    <property type="evidence" value="ECO:0007669"/>
    <property type="project" value="TreeGrafter"/>
</dbReference>
<dbReference type="PANTHER" id="PTHR11773:SF1">
    <property type="entry name" value="GLYCINE DEHYDROGENASE (DECARBOXYLATING), MITOCHONDRIAL"/>
    <property type="match status" value="1"/>
</dbReference>
<dbReference type="InterPro" id="IPR049315">
    <property type="entry name" value="GDC-P_N"/>
</dbReference>
<gene>
    <name evidence="3" type="ORF">METZ01_LOCUS314723</name>
</gene>
<proteinExistence type="predicted"/>
<feature type="domain" description="Glycine cleavage system P-protein N-terminal" evidence="2">
    <location>
        <begin position="13"/>
        <end position="90"/>
    </location>
</feature>
<dbReference type="InterPro" id="IPR020581">
    <property type="entry name" value="GDC_P"/>
</dbReference>
<dbReference type="GO" id="GO:0004375">
    <property type="term" value="F:glycine dehydrogenase (decarboxylating) activity"/>
    <property type="evidence" value="ECO:0007669"/>
    <property type="project" value="InterPro"/>
</dbReference>
<name>A0A382NKY9_9ZZZZ</name>
<protein>
    <recommendedName>
        <fullName evidence="2">Glycine cleavage system P-protein N-terminal domain-containing protein</fullName>
    </recommendedName>
</protein>
<dbReference type="SUPFAM" id="SSF53383">
    <property type="entry name" value="PLP-dependent transferases"/>
    <property type="match status" value="1"/>
</dbReference>
<dbReference type="Pfam" id="PF02347">
    <property type="entry name" value="GDC-P"/>
    <property type="match status" value="1"/>
</dbReference>
<dbReference type="EMBL" id="UINC01101226">
    <property type="protein sequence ID" value="SVC61869.1"/>
    <property type="molecule type" value="Genomic_DNA"/>
</dbReference>
<reference evidence="3" key="1">
    <citation type="submission" date="2018-05" db="EMBL/GenBank/DDBJ databases">
        <authorList>
            <person name="Lanie J.A."/>
            <person name="Ng W.-L."/>
            <person name="Kazmierczak K.M."/>
            <person name="Andrzejewski T.M."/>
            <person name="Davidsen T.M."/>
            <person name="Wayne K.J."/>
            <person name="Tettelin H."/>
            <person name="Glass J.I."/>
            <person name="Rusch D."/>
            <person name="Podicherti R."/>
            <person name="Tsui H.-C.T."/>
            <person name="Winkler M.E."/>
        </authorList>
    </citation>
    <scope>NUCLEOTIDE SEQUENCE</scope>
</reference>
<feature type="non-terminal residue" evidence="3">
    <location>
        <position position="91"/>
    </location>
</feature>
<organism evidence="3">
    <name type="scientific">marine metagenome</name>
    <dbReference type="NCBI Taxonomy" id="408172"/>
    <lineage>
        <taxon>unclassified sequences</taxon>
        <taxon>metagenomes</taxon>
        <taxon>ecological metagenomes</taxon>
    </lineage>
</organism>
<dbReference type="AlphaFoldDB" id="A0A382NKY9"/>
<dbReference type="GO" id="GO:0016594">
    <property type="term" value="F:glycine binding"/>
    <property type="evidence" value="ECO:0007669"/>
    <property type="project" value="TreeGrafter"/>
</dbReference>
<dbReference type="GO" id="GO:0019464">
    <property type="term" value="P:glycine decarboxylation via glycine cleavage system"/>
    <property type="evidence" value="ECO:0007669"/>
    <property type="project" value="TreeGrafter"/>
</dbReference>
<dbReference type="PANTHER" id="PTHR11773">
    <property type="entry name" value="GLYCINE DEHYDROGENASE, DECARBOXYLATING"/>
    <property type="match status" value="1"/>
</dbReference>
<evidence type="ECO:0000259" key="2">
    <source>
        <dbReference type="Pfam" id="PF02347"/>
    </source>
</evidence>
<accession>A0A382NKY9</accession>
<dbReference type="GO" id="GO:0030170">
    <property type="term" value="F:pyridoxal phosphate binding"/>
    <property type="evidence" value="ECO:0007669"/>
    <property type="project" value="TreeGrafter"/>
</dbReference>
<evidence type="ECO:0000313" key="3">
    <source>
        <dbReference type="EMBL" id="SVC61869.1"/>
    </source>
</evidence>
<sequence>MNSLKKPASAFVNRHIGSKENEIQSMLNELKFTSLNYLTNTIVPENIHCNSSLNLPKALSETETKKRLYGLARRNSVYRSYIGMGYYGTVT</sequence>
<dbReference type="GO" id="GO:0005960">
    <property type="term" value="C:glycine cleavage complex"/>
    <property type="evidence" value="ECO:0007669"/>
    <property type="project" value="TreeGrafter"/>
</dbReference>